<proteinExistence type="predicted"/>
<evidence type="ECO:0000313" key="6">
    <source>
        <dbReference type="Proteomes" id="UP000054485"/>
    </source>
</evidence>
<dbReference type="AlphaFoldDB" id="A0A0D0B0R2"/>
<dbReference type="SMART" id="SM00389">
    <property type="entry name" value="HOX"/>
    <property type="match status" value="1"/>
</dbReference>
<dbReference type="InterPro" id="IPR009057">
    <property type="entry name" value="Homeodomain-like_sf"/>
</dbReference>
<dbReference type="Gene3D" id="1.10.10.60">
    <property type="entry name" value="Homeodomain-like"/>
    <property type="match status" value="1"/>
</dbReference>
<evidence type="ECO:0000256" key="3">
    <source>
        <dbReference type="SAM" id="MobiDB-lite"/>
    </source>
</evidence>
<keyword evidence="1 2" id="KW-0371">Homeobox</keyword>
<sequence length="280" mass="31073">MIKKPTVRAKQWQLDILKKMHSEEARPSTSQRHKLAVETGLDEAWIRNWFMRKNRVSRAPVQNPQMRPGGPLVRIIKLDPPEPDTTTNSDASRSRGHSPAHRFVSQGTSDLPTSEALLASVDKAVNSTRRLTPRYSLPDSAEPRSLGYTPDELPTLATRSSSRGSYSCLGKEMTLRQNTRTWRYSRDPLHNRYPDFSKFFLPAPSDAIGDAATTPGLSPVAMSSLTHNPSSVDTTLSPGFALSTIQLYPSIIMPVFFSTNLSLLDSMQAQDAQDSPFPGH</sequence>
<dbReference type="OrthoDB" id="2658928at2759"/>
<name>A0A0D0B0R2_9AGAM</name>
<reference evidence="5 6" key="1">
    <citation type="submission" date="2014-04" db="EMBL/GenBank/DDBJ databases">
        <authorList>
            <consortium name="DOE Joint Genome Institute"/>
            <person name="Kuo A."/>
            <person name="Ruytinx J."/>
            <person name="Rineau F."/>
            <person name="Colpaert J."/>
            <person name="Kohler A."/>
            <person name="Nagy L.G."/>
            <person name="Floudas D."/>
            <person name="Copeland A."/>
            <person name="Barry K.W."/>
            <person name="Cichocki N."/>
            <person name="Veneault-Fourrey C."/>
            <person name="LaButti K."/>
            <person name="Lindquist E.A."/>
            <person name="Lipzen A."/>
            <person name="Lundell T."/>
            <person name="Morin E."/>
            <person name="Murat C."/>
            <person name="Sun H."/>
            <person name="Tunlid A."/>
            <person name="Henrissat B."/>
            <person name="Grigoriev I.V."/>
            <person name="Hibbett D.S."/>
            <person name="Martin F."/>
            <person name="Nordberg H.P."/>
            <person name="Cantor M.N."/>
            <person name="Hua S.X."/>
        </authorList>
    </citation>
    <scope>NUCLEOTIDE SEQUENCE [LARGE SCALE GENOMIC DNA]</scope>
    <source>
        <strain evidence="5 6">UH-Slu-Lm8-n1</strain>
    </source>
</reference>
<dbReference type="GO" id="GO:0003677">
    <property type="term" value="F:DNA binding"/>
    <property type="evidence" value="ECO:0007669"/>
    <property type="project" value="UniProtKB-UniRule"/>
</dbReference>
<dbReference type="EMBL" id="KN835146">
    <property type="protein sequence ID" value="KIK47506.1"/>
    <property type="molecule type" value="Genomic_DNA"/>
</dbReference>
<dbReference type="CDD" id="cd00086">
    <property type="entry name" value="homeodomain"/>
    <property type="match status" value="1"/>
</dbReference>
<dbReference type="Pfam" id="PF00046">
    <property type="entry name" value="Homeodomain"/>
    <property type="match status" value="1"/>
</dbReference>
<evidence type="ECO:0000259" key="4">
    <source>
        <dbReference type="PROSITE" id="PS50071"/>
    </source>
</evidence>
<dbReference type="PROSITE" id="PS50071">
    <property type="entry name" value="HOMEOBOX_2"/>
    <property type="match status" value="1"/>
</dbReference>
<evidence type="ECO:0000256" key="1">
    <source>
        <dbReference type="PROSITE-ProRule" id="PRU00108"/>
    </source>
</evidence>
<organism evidence="5 6">
    <name type="scientific">Suillus luteus UH-Slu-Lm8-n1</name>
    <dbReference type="NCBI Taxonomy" id="930992"/>
    <lineage>
        <taxon>Eukaryota</taxon>
        <taxon>Fungi</taxon>
        <taxon>Dikarya</taxon>
        <taxon>Basidiomycota</taxon>
        <taxon>Agaricomycotina</taxon>
        <taxon>Agaricomycetes</taxon>
        <taxon>Agaricomycetidae</taxon>
        <taxon>Boletales</taxon>
        <taxon>Suillineae</taxon>
        <taxon>Suillaceae</taxon>
        <taxon>Suillus</taxon>
    </lineage>
</organism>
<feature type="region of interest" description="Disordered" evidence="3">
    <location>
        <begin position="60"/>
        <end position="111"/>
    </location>
</feature>
<dbReference type="SUPFAM" id="SSF46689">
    <property type="entry name" value="Homeodomain-like"/>
    <property type="match status" value="1"/>
</dbReference>
<dbReference type="InParanoid" id="A0A0D0B0R2"/>
<keyword evidence="1 2" id="KW-0539">Nucleus</keyword>
<dbReference type="InterPro" id="IPR001356">
    <property type="entry name" value="HD"/>
</dbReference>
<feature type="domain" description="Homeobox" evidence="4">
    <location>
        <begin position="1"/>
        <end position="60"/>
    </location>
</feature>
<evidence type="ECO:0000256" key="2">
    <source>
        <dbReference type="RuleBase" id="RU000682"/>
    </source>
</evidence>
<dbReference type="HOGENOM" id="CLU_994586_0_0_1"/>
<evidence type="ECO:0000313" key="5">
    <source>
        <dbReference type="EMBL" id="KIK47506.1"/>
    </source>
</evidence>
<dbReference type="Proteomes" id="UP000054485">
    <property type="component" value="Unassembled WGS sequence"/>
</dbReference>
<reference evidence="6" key="2">
    <citation type="submission" date="2015-01" db="EMBL/GenBank/DDBJ databases">
        <title>Evolutionary Origins and Diversification of the Mycorrhizal Mutualists.</title>
        <authorList>
            <consortium name="DOE Joint Genome Institute"/>
            <consortium name="Mycorrhizal Genomics Consortium"/>
            <person name="Kohler A."/>
            <person name="Kuo A."/>
            <person name="Nagy L.G."/>
            <person name="Floudas D."/>
            <person name="Copeland A."/>
            <person name="Barry K.W."/>
            <person name="Cichocki N."/>
            <person name="Veneault-Fourrey C."/>
            <person name="LaButti K."/>
            <person name="Lindquist E.A."/>
            <person name="Lipzen A."/>
            <person name="Lundell T."/>
            <person name="Morin E."/>
            <person name="Murat C."/>
            <person name="Riley R."/>
            <person name="Ohm R."/>
            <person name="Sun H."/>
            <person name="Tunlid A."/>
            <person name="Henrissat B."/>
            <person name="Grigoriev I.V."/>
            <person name="Hibbett D.S."/>
            <person name="Martin F."/>
        </authorList>
    </citation>
    <scope>NUCLEOTIDE SEQUENCE [LARGE SCALE GENOMIC DNA]</scope>
    <source>
        <strain evidence="6">UH-Slu-Lm8-n1</strain>
    </source>
</reference>
<keyword evidence="1 2" id="KW-0238">DNA-binding</keyword>
<protein>
    <submittedName>
        <fullName evidence="5">Unplaced genomic scaffold CY34scaffold_15, whole genome shotgun sequence</fullName>
    </submittedName>
</protein>
<feature type="region of interest" description="Disordered" evidence="3">
    <location>
        <begin position="132"/>
        <end position="165"/>
    </location>
</feature>
<keyword evidence="6" id="KW-1185">Reference proteome</keyword>
<gene>
    <name evidence="5" type="ORF">CY34DRAFT_8896</name>
</gene>
<comment type="subcellular location">
    <subcellularLocation>
        <location evidence="1 2">Nucleus</location>
    </subcellularLocation>
</comment>
<dbReference type="GO" id="GO:0005634">
    <property type="term" value="C:nucleus"/>
    <property type="evidence" value="ECO:0007669"/>
    <property type="project" value="UniProtKB-SubCell"/>
</dbReference>
<accession>A0A0D0B0R2</accession>
<feature type="DNA-binding region" description="Homeobox" evidence="1">
    <location>
        <begin position="3"/>
        <end position="61"/>
    </location>
</feature>